<dbReference type="AlphaFoldDB" id="A0AAN7F9M3"/>
<name>A0AAN7F9M3_QUERU</name>
<organism evidence="3 4">
    <name type="scientific">Quercus rubra</name>
    <name type="common">Northern red oak</name>
    <name type="synonym">Quercus borealis</name>
    <dbReference type="NCBI Taxonomy" id="3512"/>
    <lineage>
        <taxon>Eukaryota</taxon>
        <taxon>Viridiplantae</taxon>
        <taxon>Streptophyta</taxon>
        <taxon>Embryophyta</taxon>
        <taxon>Tracheophyta</taxon>
        <taxon>Spermatophyta</taxon>
        <taxon>Magnoliopsida</taxon>
        <taxon>eudicotyledons</taxon>
        <taxon>Gunneridae</taxon>
        <taxon>Pentapetalae</taxon>
        <taxon>rosids</taxon>
        <taxon>fabids</taxon>
        <taxon>Fagales</taxon>
        <taxon>Fagaceae</taxon>
        <taxon>Quercus</taxon>
    </lineage>
</organism>
<evidence type="ECO:0000313" key="3">
    <source>
        <dbReference type="EMBL" id="KAK4588798.1"/>
    </source>
</evidence>
<protein>
    <submittedName>
        <fullName evidence="3">Uncharacterized protein</fullName>
    </submittedName>
</protein>
<gene>
    <name evidence="3" type="ORF">RGQ29_019699</name>
</gene>
<dbReference type="Proteomes" id="UP001324115">
    <property type="component" value="Unassembled WGS sequence"/>
</dbReference>
<feature type="region of interest" description="Disordered" evidence="1">
    <location>
        <begin position="40"/>
        <end position="66"/>
    </location>
</feature>
<dbReference type="EMBL" id="JAXUIC010000005">
    <property type="protein sequence ID" value="KAK4588798.1"/>
    <property type="molecule type" value="Genomic_DNA"/>
</dbReference>
<proteinExistence type="predicted"/>
<feature type="chain" id="PRO_5042825302" evidence="2">
    <location>
        <begin position="25"/>
        <end position="144"/>
    </location>
</feature>
<feature type="compositionally biased region" description="Polar residues" evidence="1">
    <location>
        <begin position="120"/>
        <end position="135"/>
    </location>
</feature>
<reference evidence="3 4" key="1">
    <citation type="journal article" date="2023" name="G3 (Bethesda)">
        <title>A haplotype-resolved chromosome-scale genome for Quercus rubra L. provides insights into the genetics of adaptive traits for red oak species.</title>
        <authorList>
            <person name="Kapoor B."/>
            <person name="Jenkins J."/>
            <person name="Schmutz J."/>
            <person name="Zhebentyayeva T."/>
            <person name="Kuelheim C."/>
            <person name="Coggeshall M."/>
            <person name="Heim C."/>
            <person name="Lasky J.R."/>
            <person name="Leites L."/>
            <person name="Islam-Faridi N."/>
            <person name="Romero-Severson J."/>
            <person name="DeLeo V.L."/>
            <person name="Lucas S.M."/>
            <person name="Lazic D."/>
            <person name="Gailing O."/>
            <person name="Carlson J."/>
            <person name="Staton M."/>
        </authorList>
    </citation>
    <scope>NUCLEOTIDE SEQUENCE [LARGE SCALE GENOMIC DNA]</scope>
    <source>
        <strain evidence="3">Pseudo-F2</strain>
    </source>
</reference>
<evidence type="ECO:0000313" key="4">
    <source>
        <dbReference type="Proteomes" id="UP001324115"/>
    </source>
</evidence>
<evidence type="ECO:0000256" key="2">
    <source>
        <dbReference type="SAM" id="SignalP"/>
    </source>
</evidence>
<feature type="region of interest" description="Disordered" evidence="1">
    <location>
        <begin position="119"/>
        <end position="144"/>
    </location>
</feature>
<keyword evidence="4" id="KW-1185">Reference proteome</keyword>
<feature type="signal peptide" evidence="2">
    <location>
        <begin position="1"/>
        <end position="24"/>
    </location>
</feature>
<evidence type="ECO:0000256" key="1">
    <source>
        <dbReference type="SAM" id="MobiDB-lite"/>
    </source>
</evidence>
<comment type="caution">
    <text evidence="3">The sequence shown here is derived from an EMBL/GenBank/DDBJ whole genome shotgun (WGS) entry which is preliminary data.</text>
</comment>
<keyword evidence="2" id="KW-0732">Signal</keyword>
<sequence length="144" mass="15640">MALTPNLLHLLFLGLLCNFYLCCASRLLLDTKEPLTTQIGSHSSSLVGHKSMAHSHESKQTGSRPMIPTDLSSFKEPMFLPNPFGSATPMFPFPHLPTLPTFPPLPTFPFIIPTMPTIPSGSNVSPAPENTGSLQRDNRSKGTP</sequence>
<accession>A0AAN7F9M3</accession>